<feature type="domain" description="EamA" evidence="2">
    <location>
        <begin position="140"/>
        <end position="275"/>
    </location>
</feature>
<evidence type="ECO:0000313" key="3">
    <source>
        <dbReference type="EMBL" id="RUO54302.1"/>
    </source>
</evidence>
<feature type="domain" description="EamA" evidence="2">
    <location>
        <begin position="2"/>
        <end position="129"/>
    </location>
</feature>
<dbReference type="Pfam" id="PF00892">
    <property type="entry name" value="EamA"/>
    <property type="match status" value="2"/>
</dbReference>
<keyword evidence="1" id="KW-0472">Membrane</keyword>
<feature type="transmembrane region" description="Helical" evidence="1">
    <location>
        <begin position="260"/>
        <end position="279"/>
    </location>
</feature>
<gene>
    <name evidence="3" type="ORF">CWI69_02470</name>
</gene>
<feature type="transmembrane region" description="Helical" evidence="1">
    <location>
        <begin position="59"/>
        <end position="81"/>
    </location>
</feature>
<keyword evidence="4" id="KW-1185">Reference proteome</keyword>
<dbReference type="AlphaFoldDB" id="A0A432Y032"/>
<feature type="transmembrane region" description="Helical" evidence="1">
    <location>
        <begin position="205"/>
        <end position="223"/>
    </location>
</feature>
<keyword evidence="1" id="KW-1133">Transmembrane helix</keyword>
<sequence length="284" mass="31497">MWILWAVTALWAASFSLIGEFLAGNVDGYIAVFIRMLLALLLFLPFWRPKRLAARKQLLLAGIGAIQIGIMYLLLYHAFIYLSVAEVLLFTIFTPLYVTLIDDVLFQRKHLPASWWLAAVLAVLGAAVIRFNPLSDEFLTGFLLIQGANLCFAAGQVFYKRLPLGDERNQVHVFALFFIGATVTTGIAMAAFADFSLRPSTQLQWGILLWLGLAASGVGYLAWNLASKRVNTAQLATMNNMLIPAGLLVNFIFWGNQVDWLRLAIGAVILGSAVYVASLRRRLN</sequence>
<feature type="transmembrane region" description="Helical" evidence="1">
    <location>
        <begin position="138"/>
        <end position="159"/>
    </location>
</feature>
<dbReference type="PANTHER" id="PTHR22911">
    <property type="entry name" value="ACYL-MALONYL CONDENSING ENZYME-RELATED"/>
    <property type="match status" value="1"/>
</dbReference>
<feature type="transmembrane region" description="Helical" evidence="1">
    <location>
        <begin position="235"/>
        <end position="254"/>
    </location>
</feature>
<dbReference type="InterPro" id="IPR037185">
    <property type="entry name" value="EmrE-like"/>
</dbReference>
<accession>A0A432Y032</accession>
<evidence type="ECO:0000259" key="2">
    <source>
        <dbReference type="Pfam" id="PF00892"/>
    </source>
</evidence>
<feature type="transmembrane region" description="Helical" evidence="1">
    <location>
        <begin position="29"/>
        <end position="47"/>
    </location>
</feature>
<protein>
    <submittedName>
        <fullName evidence="3">EamA family transporter</fullName>
    </submittedName>
</protein>
<dbReference type="GO" id="GO:0016020">
    <property type="term" value="C:membrane"/>
    <property type="evidence" value="ECO:0007669"/>
    <property type="project" value="InterPro"/>
</dbReference>
<feature type="transmembrane region" description="Helical" evidence="1">
    <location>
        <begin position="171"/>
        <end position="193"/>
    </location>
</feature>
<reference evidence="4" key="1">
    <citation type="journal article" date="2018" name="Front. Microbiol.">
        <title>Genome-Based Analysis Reveals the Taxonomy and Diversity of the Family Idiomarinaceae.</title>
        <authorList>
            <person name="Liu Y."/>
            <person name="Lai Q."/>
            <person name="Shao Z."/>
        </authorList>
    </citation>
    <scope>NUCLEOTIDE SEQUENCE [LARGE SCALE GENOMIC DNA]</scope>
    <source>
        <strain evidence="4">BH195</strain>
    </source>
</reference>
<dbReference type="OrthoDB" id="1412048at2"/>
<dbReference type="InterPro" id="IPR000620">
    <property type="entry name" value="EamA_dom"/>
</dbReference>
<dbReference type="RefSeq" id="WP_126761566.1">
    <property type="nucleotide sequence ID" value="NZ_JBHLTZ010000004.1"/>
</dbReference>
<proteinExistence type="predicted"/>
<name>A0A432Y032_9GAMM</name>
<dbReference type="PANTHER" id="PTHR22911:SF130">
    <property type="entry name" value="BIOTIN TRANSPORTER"/>
    <property type="match status" value="1"/>
</dbReference>
<dbReference type="SUPFAM" id="SSF103481">
    <property type="entry name" value="Multidrug resistance efflux transporter EmrE"/>
    <property type="match status" value="2"/>
</dbReference>
<dbReference type="EMBL" id="PIPW01000001">
    <property type="protein sequence ID" value="RUO54302.1"/>
    <property type="molecule type" value="Genomic_DNA"/>
</dbReference>
<feature type="transmembrane region" description="Helical" evidence="1">
    <location>
        <begin position="87"/>
        <end position="106"/>
    </location>
</feature>
<organism evidence="3 4">
    <name type="scientific">Pseudidiomarina halophila</name>
    <dbReference type="NCBI Taxonomy" id="1449799"/>
    <lineage>
        <taxon>Bacteria</taxon>
        <taxon>Pseudomonadati</taxon>
        <taxon>Pseudomonadota</taxon>
        <taxon>Gammaproteobacteria</taxon>
        <taxon>Alteromonadales</taxon>
        <taxon>Idiomarinaceae</taxon>
        <taxon>Pseudidiomarina</taxon>
    </lineage>
</organism>
<evidence type="ECO:0000256" key="1">
    <source>
        <dbReference type="SAM" id="Phobius"/>
    </source>
</evidence>
<dbReference type="Proteomes" id="UP000287198">
    <property type="component" value="Unassembled WGS sequence"/>
</dbReference>
<comment type="caution">
    <text evidence="3">The sequence shown here is derived from an EMBL/GenBank/DDBJ whole genome shotgun (WGS) entry which is preliminary data.</text>
</comment>
<evidence type="ECO:0000313" key="4">
    <source>
        <dbReference type="Proteomes" id="UP000287198"/>
    </source>
</evidence>
<feature type="transmembrane region" description="Helical" evidence="1">
    <location>
        <begin position="113"/>
        <end position="132"/>
    </location>
</feature>
<keyword evidence="1" id="KW-0812">Transmembrane</keyword>